<evidence type="ECO:0000256" key="6">
    <source>
        <dbReference type="ARBA" id="ARBA00023157"/>
    </source>
</evidence>
<dbReference type="EMBL" id="RJUL01000001">
    <property type="protein sequence ID" value="ROQ30760.1"/>
    <property type="molecule type" value="Genomic_DNA"/>
</dbReference>
<dbReference type="Proteomes" id="UP000268033">
    <property type="component" value="Unassembled WGS sequence"/>
</dbReference>
<dbReference type="CDD" id="cd02947">
    <property type="entry name" value="TRX_family"/>
    <property type="match status" value="1"/>
</dbReference>
<dbReference type="NCBIfam" id="TIGR01068">
    <property type="entry name" value="thioredoxin"/>
    <property type="match status" value="1"/>
</dbReference>
<dbReference type="STRING" id="584787.GCA_001247655_03651"/>
<dbReference type="NCBIfam" id="NF008229">
    <property type="entry name" value="PRK10996.1"/>
    <property type="match status" value="1"/>
</dbReference>
<dbReference type="PRINTS" id="PR00421">
    <property type="entry name" value="THIOREDOXIN"/>
</dbReference>
<name>A0A3N1PVH7_9GAMM</name>
<dbReference type="InterPro" id="IPR017937">
    <property type="entry name" value="Thioredoxin_CS"/>
</dbReference>
<dbReference type="OrthoDB" id="9790390at2"/>
<keyword evidence="4" id="KW-0479">Metal-binding</keyword>
<keyword evidence="3" id="KW-0813">Transport</keyword>
<dbReference type="PROSITE" id="PS00194">
    <property type="entry name" value="THIOREDOXIN_1"/>
    <property type="match status" value="1"/>
</dbReference>
<gene>
    <name evidence="10" type="ORF">EDC28_101452</name>
</gene>
<evidence type="ECO:0000256" key="7">
    <source>
        <dbReference type="ARBA" id="ARBA00023284"/>
    </source>
</evidence>
<evidence type="ECO:0000256" key="2">
    <source>
        <dbReference type="ARBA" id="ARBA00008987"/>
    </source>
</evidence>
<dbReference type="Pfam" id="PF00085">
    <property type="entry name" value="Thioredoxin"/>
    <property type="match status" value="1"/>
</dbReference>
<sequence length="141" mass="15048">MELVCPHCLRLNRIDDTRLKDGPKCGACKGALLDGSLLTLDDGNLRQSIARHGLPLLVDFWADWCGPCKMMAPVFADTARELAGKVSFAKVDTMQAPAASGSFAIRSIPTLILFVGGQEKGRISGALPAGQLKAWLAQQLA</sequence>
<dbReference type="AlphaFoldDB" id="A0A3N1PVH7"/>
<protein>
    <recommendedName>
        <fullName evidence="8">Thioredoxin</fullName>
    </recommendedName>
</protein>
<proteinExistence type="inferred from homology"/>
<accession>A0A3N1PVH7</accession>
<evidence type="ECO:0000256" key="4">
    <source>
        <dbReference type="ARBA" id="ARBA00022723"/>
    </source>
</evidence>
<evidence type="ECO:0000313" key="10">
    <source>
        <dbReference type="EMBL" id="ROQ30760.1"/>
    </source>
</evidence>
<feature type="domain" description="Thioredoxin" evidence="9">
    <location>
        <begin position="19"/>
        <end position="141"/>
    </location>
</feature>
<dbReference type="Gene3D" id="3.40.30.10">
    <property type="entry name" value="Glutaredoxin"/>
    <property type="match status" value="1"/>
</dbReference>
<comment type="function">
    <text evidence="1">Participates in various redox reactions through the reversible oxidation of its active center dithiol to a disulfide and catalyzes dithiol-disulfide exchange reactions.</text>
</comment>
<dbReference type="InterPro" id="IPR049299">
    <property type="entry name" value="Thio2_N"/>
</dbReference>
<keyword evidence="11" id="KW-1185">Reference proteome</keyword>
<evidence type="ECO:0000256" key="5">
    <source>
        <dbReference type="ARBA" id="ARBA00022982"/>
    </source>
</evidence>
<evidence type="ECO:0000256" key="8">
    <source>
        <dbReference type="NCBIfam" id="TIGR01068"/>
    </source>
</evidence>
<dbReference type="InterPro" id="IPR013766">
    <property type="entry name" value="Thioredoxin_domain"/>
</dbReference>
<dbReference type="GO" id="GO:0046872">
    <property type="term" value="F:metal ion binding"/>
    <property type="evidence" value="ECO:0007669"/>
    <property type="project" value="UniProtKB-KW"/>
</dbReference>
<dbReference type="SUPFAM" id="SSF52833">
    <property type="entry name" value="Thioredoxin-like"/>
    <property type="match status" value="1"/>
</dbReference>
<dbReference type="Gene3D" id="2.30.30.380">
    <property type="entry name" value="Zn-finger domain of Sec23/24"/>
    <property type="match status" value="1"/>
</dbReference>
<evidence type="ECO:0000313" key="11">
    <source>
        <dbReference type="Proteomes" id="UP000268033"/>
    </source>
</evidence>
<dbReference type="GO" id="GO:0015035">
    <property type="term" value="F:protein-disulfide reductase activity"/>
    <property type="evidence" value="ECO:0007669"/>
    <property type="project" value="UniProtKB-UniRule"/>
</dbReference>
<dbReference type="InterPro" id="IPR036249">
    <property type="entry name" value="Thioredoxin-like_sf"/>
</dbReference>
<dbReference type="FunFam" id="3.40.30.10:FF:000001">
    <property type="entry name" value="Thioredoxin"/>
    <property type="match status" value="1"/>
</dbReference>
<dbReference type="PANTHER" id="PTHR45663:SF11">
    <property type="entry name" value="GEO12009P1"/>
    <property type="match status" value="1"/>
</dbReference>
<keyword evidence="7" id="KW-0676">Redox-active center</keyword>
<dbReference type="PANTHER" id="PTHR45663">
    <property type="entry name" value="GEO12009P1"/>
    <property type="match status" value="1"/>
</dbReference>
<organism evidence="10 11">
    <name type="scientific">Gallaecimonas pentaromativorans</name>
    <dbReference type="NCBI Taxonomy" id="584787"/>
    <lineage>
        <taxon>Bacteria</taxon>
        <taxon>Pseudomonadati</taxon>
        <taxon>Pseudomonadota</taxon>
        <taxon>Gammaproteobacteria</taxon>
        <taxon>Enterobacterales</taxon>
        <taxon>Gallaecimonadaceae</taxon>
        <taxon>Gallaecimonas</taxon>
    </lineage>
</organism>
<comment type="similarity">
    <text evidence="2">Belongs to the thioredoxin family.</text>
</comment>
<dbReference type="GO" id="GO:0005737">
    <property type="term" value="C:cytoplasm"/>
    <property type="evidence" value="ECO:0007669"/>
    <property type="project" value="TreeGrafter"/>
</dbReference>
<dbReference type="RefSeq" id="WP_050659113.1">
    <property type="nucleotide sequence ID" value="NZ_JBLXEP010000015.1"/>
</dbReference>
<dbReference type="Pfam" id="PF21352">
    <property type="entry name" value="Zn_ribbon_Thio2"/>
    <property type="match status" value="1"/>
</dbReference>
<dbReference type="InterPro" id="IPR005746">
    <property type="entry name" value="Thioredoxin"/>
</dbReference>
<comment type="caution">
    <text evidence="10">The sequence shown here is derived from an EMBL/GenBank/DDBJ whole genome shotgun (WGS) entry which is preliminary data.</text>
</comment>
<evidence type="ECO:0000259" key="9">
    <source>
        <dbReference type="PROSITE" id="PS51352"/>
    </source>
</evidence>
<reference evidence="10 11" key="1">
    <citation type="submission" date="2018-11" db="EMBL/GenBank/DDBJ databases">
        <title>Genomic Encyclopedia of Type Strains, Phase IV (KMG-IV): sequencing the most valuable type-strain genomes for metagenomic binning, comparative biology and taxonomic classification.</title>
        <authorList>
            <person name="Goeker M."/>
        </authorList>
    </citation>
    <scope>NUCLEOTIDE SEQUENCE [LARGE SCALE GENOMIC DNA]</scope>
    <source>
        <strain evidence="10 11">DSM 21945</strain>
    </source>
</reference>
<evidence type="ECO:0000256" key="1">
    <source>
        <dbReference type="ARBA" id="ARBA00003318"/>
    </source>
</evidence>
<keyword evidence="5" id="KW-0249">Electron transport</keyword>
<evidence type="ECO:0000256" key="3">
    <source>
        <dbReference type="ARBA" id="ARBA00022448"/>
    </source>
</evidence>
<keyword evidence="6" id="KW-1015">Disulfide bond</keyword>
<dbReference type="PROSITE" id="PS51352">
    <property type="entry name" value="THIOREDOXIN_2"/>
    <property type="match status" value="1"/>
</dbReference>